<geneLocation type="plasmid" evidence="2 3">
    <name>pSCL4</name>
</geneLocation>
<organism evidence="2 3">
    <name type="scientific">Streptomyces clavuligerus</name>
    <dbReference type="NCBI Taxonomy" id="1901"/>
    <lineage>
        <taxon>Bacteria</taxon>
        <taxon>Bacillati</taxon>
        <taxon>Actinomycetota</taxon>
        <taxon>Actinomycetes</taxon>
        <taxon>Kitasatosporales</taxon>
        <taxon>Streptomycetaceae</taxon>
        <taxon>Streptomyces</taxon>
    </lineage>
</organism>
<dbReference type="Proteomes" id="UP000002357">
    <property type="component" value="Plasmid pSCL4"/>
</dbReference>
<name>D5SIH5_STRCL</name>
<keyword evidence="3" id="KW-1185">Reference proteome</keyword>
<evidence type="ECO:0000256" key="1">
    <source>
        <dbReference type="SAM" id="MobiDB-lite"/>
    </source>
</evidence>
<dbReference type="AlphaFoldDB" id="D5SIH5"/>
<dbReference type="EMBL" id="CM000914">
    <property type="protein sequence ID" value="EFG03718.2"/>
    <property type="molecule type" value="Genomic_DNA"/>
</dbReference>
<protein>
    <submittedName>
        <fullName evidence="2">Uncharacterized protein</fullName>
    </submittedName>
</protein>
<feature type="region of interest" description="Disordered" evidence="1">
    <location>
        <begin position="72"/>
        <end position="104"/>
    </location>
</feature>
<keyword evidence="2" id="KW-0614">Plasmid</keyword>
<evidence type="ECO:0000313" key="3">
    <source>
        <dbReference type="Proteomes" id="UP000002357"/>
    </source>
</evidence>
<gene>
    <name evidence="2" type="ORF">SCLAV_p0227</name>
</gene>
<proteinExistence type="predicted"/>
<accession>D5SIH5</accession>
<sequence length="104" mass="11024">MLSGDHAVFVYLHSGPAFVSSSLGRCTVSVGMTSAGGVPEGSRPCTDLRMSGWAWHALYRVLNRSLRRLGVNARGPAVGRRAPGSAAAPESHGDSRTHPHRPCF</sequence>
<reference evidence="2 3" key="1">
    <citation type="journal article" date="2010" name="Genome Biol. Evol.">
        <title>The sequence of a 1.8-mb bacterial linear plasmid reveals a rich evolutionary reservoir of secondary metabolic pathways.</title>
        <authorList>
            <person name="Medema M.H."/>
            <person name="Trefzer A."/>
            <person name="Kovalchuk A."/>
            <person name="van den Berg M."/>
            <person name="Mueller U."/>
            <person name="Heijne W."/>
            <person name="Wu L."/>
            <person name="Alam M.T."/>
            <person name="Ronning C.M."/>
            <person name="Nierman W.C."/>
            <person name="Bovenberg R.A.L."/>
            <person name="Breitling R."/>
            <person name="Takano E."/>
        </authorList>
    </citation>
    <scope>NUCLEOTIDE SEQUENCE [LARGE SCALE GENOMIC DNA]</scope>
    <source>
        <strain evidence="3">ATCC 27064 / DSM 738 / JCM 4710 / NBRC 13307 / NCIMB 12785 / NRRL 3585 / VKM Ac-602</strain>
        <plasmid evidence="2">pSCL4</plasmid>
    </source>
</reference>
<evidence type="ECO:0000313" key="2">
    <source>
        <dbReference type="EMBL" id="EFG03718.2"/>
    </source>
</evidence>